<dbReference type="GO" id="GO:0008270">
    <property type="term" value="F:zinc ion binding"/>
    <property type="evidence" value="ECO:0007669"/>
    <property type="project" value="InterPro"/>
</dbReference>
<sequence>MRRTMLSNAKFEVEKFDGTNNFDMWPKDYSDEDWNFINRQTCGTIRLCLGKDLNYFVMFESVTAVLWKKIRGQVHDKEYVSSSRKDELNFIDISNALVNNEYRKKDQHDHRDSILDALDVTRGRSNNKKLGGSNNRGQSRSKSRGESSRRNLAKDECAYYHQKGYWKKDCLDKDKPNENVA</sequence>
<dbReference type="SUPFAM" id="SSF57756">
    <property type="entry name" value="Retrovirus zinc finger-like domains"/>
    <property type="match status" value="1"/>
</dbReference>
<feature type="region of interest" description="Disordered" evidence="1">
    <location>
        <begin position="123"/>
        <end position="153"/>
    </location>
</feature>
<dbReference type="GO" id="GO:0003676">
    <property type="term" value="F:nucleic acid binding"/>
    <property type="evidence" value="ECO:0007669"/>
    <property type="project" value="InterPro"/>
</dbReference>
<dbReference type="EMBL" id="UZAU01000358">
    <property type="status" value="NOT_ANNOTATED_CDS"/>
    <property type="molecule type" value="Genomic_DNA"/>
</dbReference>
<dbReference type="Gene3D" id="4.10.60.10">
    <property type="entry name" value="Zinc finger, CCHC-type"/>
    <property type="match status" value="1"/>
</dbReference>
<reference evidence="2" key="1">
    <citation type="submission" date="2018-11" db="EMBL/GenBank/DDBJ databases">
        <authorList>
            <person name="Grassa J C."/>
        </authorList>
    </citation>
    <scope>NUCLEOTIDE SEQUENCE [LARGE SCALE GENOMIC DNA]</scope>
</reference>
<organism evidence="2 3">
    <name type="scientific">Cannabis sativa</name>
    <name type="common">Hemp</name>
    <name type="synonym">Marijuana</name>
    <dbReference type="NCBI Taxonomy" id="3483"/>
    <lineage>
        <taxon>Eukaryota</taxon>
        <taxon>Viridiplantae</taxon>
        <taxon>Streptophyta</taxon>
        <taxon>Embryophyta</taxon>
        <taxon>Tracheophyta</taxon>
        <taxon>Spermatophyta</taxon>
        <taxon>Magnoliopsida</taxon>
        <taxon>eudicotyledons</taxon>
        <taxon>Gunneridae</taxon>
        <taxon>Pentapetalae</taxon>
        <taxon>rosids</taxon>
        <taxon>fabids</taxon>
        <taxon>Rosales</taxon>
        <taxon>Cannabaceae</taxon>
        <taxon>Cannabis</taxon>
    </lineage>
</organism>
<dbReference type="InterPro" id="IPR036875">
    <property type="entry name" value="Znf_CCHC_sf"/>
</dbReference>
<evidence type="ECO:0000313" key="3">
    <source>
        <dbReference type="Proteomes" id="UP000596661"/>
    </source>
</evidence>
<dbReference type="Proteomes" id="UP000596661">
    <property type="component" value="Chromosome 4"/>
</dbReference>
<dbReference type="AlphaFoldDB" id="A0A803PHE0"/>
<protein>
    <submittedName>
        <fullName evidence="2">Uncharacterized protein</fullName>
    </submittedName>
</protein>
<reference evidence="2" key="2">
    <citation type="submission" date="2021-03" db="UniProtKB">
        <authorList>
            <consortium name="EnsemblPlants"/>
        </authorList>
    </citation>
    <scope>IDENTIFICATION</scope>
</reference>
<dbReference type="Gramene" id="evm.model.04.427">
    <property type="protein sequence ID" value="cds.evm.model.04.427"/>
    <property type="gene ID" value="evm.TU.04.427"/>
</dbReference>
<feature type="compositionally biased region" description="Basic and acidic residues" evidence="1">
    <location>
        <begin position="143"/>
        <end position="153"/>
    </location>
</feature>
<keyword evidence="3" id="KW-1185">Reference proteome</keyword>
<dbReference type="EnsemblPlants" id="evm.model.04.427">
    <property type="protein sequence ID" value="cds.evm.model.04.427"/>
    <property type="gene ID" value="evm.TU.04.427"/>
</dbReference>
<evidence type="ECO:0000256" key="1">
    <source>
        <dbReference type="SAM" id="MobiDB-lite"/>
    </source>
</evidence>
<name>A0A803PHE0_CANSA</name>
<accession>A0A803PHE0</accession>
<proteinExistence type="predicted"/>
<evidence type="ECO:0000313" key="2">
    <source>
        <dbReference type="EnsemblPlants" id="cds.evm.model.04.427"/>
    </source>
</evidence>